<evidence type="ECO:0000256" key="8">
    <source>
        <dbReference type="SAM" id="Phobius"/>
    </source>
</evidence>
<feature type="transmembrane region" description="Helical" evidence="8">
    <location>
        <begin position="124"/>
        <end position="148"/>
    </location>
</feature>
<keyword evidence="4" id="KW-0997">Cell inner membrane</keyword>
<dbReference type="PANTHER" id="PTHR32196">
    <property type="entry name" value="ABC TRANSPORTER PERMEASE PROTEIN YPHD-RELATED-RELATED"/>
    <property type="match status" value="1"/>
</dbReference>
<feature type="transmembrane region" description="Helical" evidence="8">
    <location>
        <begin position="172"/>
        <end position="192"/>
    </location>
</feature>
<feature type="transmembrane region" description="Helical" evidence="8">
    <location>
        <begin position="40"/>
        <end position="61"/>
    </location>
</feature>
<evidence type="ECO:0000256" key="7">
    <source>
        <dbReference type="ARBA" id="ARBA00023136"/>
    </source>
</evidence>
<dbReference type="GO" id="GO:0022857">
    <property type="term" value="F:transmembrane transporter activity"/>
    <property type="evidence" value="ECO:0007669"/>
    <property type="project" value="InterPro"/>
</dbReference>
<reference evidence="10" key="2">
    <citation type="submission" date="2016-01" db="EMBL/GenBank/DDBJ databases">
        <title>First complete genome sequence of a species in the genus Microterricola, an extremophilic cold active enzyme producing strain ERGS5:02 isolated from Sikkim Himalaya.</title>
        <authorList>
            <person name="Kumar R."/>
            <person name="Singh D."/>
            <person name="Swarnkar M.K."/>
        </authorList>
    </citation>
    <scope>NUCLEOTIDE SEQUENCE [LARGE SCALE GENOMIC DNA]</scope>
    <source>
        <strain evidence="10">ERGS5:02</strain>
    </source>
</reference>
<keyword evidence="6 8" id="KW-1133">Transmembrane helix</keyword>
<evidence type="ECO:0000256" key="2">
    <source>
        <dbReference type="ARBA" id="ARBA00022448"/>
    </source>
</evidence>
<dbReference type="RefSeq" id="WP_067229407.1">
    <property type="nucleotide sequence ID" value="NZ_CP014145.1"/>
</dbReference>
<name>A0A109QX75_9MICO</name>
<accession>A0A109QX75</accession>
<sequence length="348" mass="36222">MDMLRKLRGSNNEGVLALVLLGLIVAMSIANPTFFTLNTGFSILRSAIVPVVLALGVLIVVITGGIDVSFAAIAIFAGYSTVSFCLTLGFDPGLIGIFAIAIGVGAALGFVNGIVIARFNLPTLIVTLGTQGIFFGAMYTVVGASYYAELPGSMAALATSNLLDVETSSGRAYLHVLVVPVLLLCLLVAWALKRTMFGRSLYAMGGDMEAARRAGFQVKRVQVSVYMLVGALAAIAGVIHIVLSRSANPRDLVGGELDIIAAVVLGGASIFGGRGSVIGTVLGVLLVQVMKNSLLLAGVPSAWLRTAIGVLLVLGVGIQAVVARRDSRRIHVNEDLELDQTQEQKVGA</sequence>
<feature type="transmembrane region" description="Helical" evidence="8">
    <location>
        <begin position="302"/>
        <end position="322"/>
    </location>
</feature>
<dbReference type="EMBL" id="CP014145">
    <property type="protein sequence ID" value="AMB59493.1"/>
    <property type="molecule type" value="Genomic_DNA"/>
</dbReference>
<keyword evidence="7 8" id="KW-0472">Membrane</keyword>
<reference evidence="9 10" key="1">
    <citation type="journal article" date="2016" name="J. Biotechnol.">
        <title>First complete genome sequence of a species in the genus Microterricola, an extremophilic cold active enzyme producing bacterial strain ERGS5:02 isolated from Sikkim Himalaya.</title>
        <authorList>
            <person name="Himanshu"/>
            <person name="Swarnkar M.K."/>
            <person name="Singh D."/>
            <person name="Kumar R."/>
        </authorList>
    </citation>
    <scope>NUCLEOTIDE SEQUENCE [LARGE SCALE GENOMIC DNA]</scope>
    <source>
        <strain evidence="9 10">ERGS5:02</strain>
    </source>
</reference>
<evidence type="ECO:0000256" key="6">
    <source>
        <dbReference type="ARBA" id="ARBA00022989"/>
    </source>
</evidence>
<dbReference type="AlphaFoldDB" id="A0A109QX75"/>
<evidence type="ECO:0000313" key="9">
    <source>
        <dbReference type="EMBL" id="AMB59493.1"/>
    </source>
</evidence>
<feature type="transmembrane region" description="Helical" evidence="8">
    <location>
        <begin position="68"/>
        <end position="89"/>
    </location>
</feature>
<comment type="subcellular location">
    <subcellularLocation>
        <location evidence="1">Cell membrane</location>
        <topology evidence="1">Multi-pass membrane protein</topology>
    </subcellularLocation>
</comment>
<dbReference type="InterPro" id="IPR001851">
    <property type="entry name" value="ABC_transp_permease"/>
</dbReference>
<protein>
    <submittedName>
        <fullName evidence="9">ABC transporter permease</fullName>
    </submittedName>
</protein>
<dbReference type="GO" id="GO:0005886">
    <property type="term" value="C:plasma membrane"/>
    <property type="evidence" value="ECO:0007669"/>
    <property type="project" value="UniProtKB-SubCell"/>
</dbReference>
<keyword evidence="3" id="KW-1003">Cell membrane</keyword>
<evidence type="ECO:0000256" key="1">
    <source>
        <dbReference type="ARBA" id="ARBA00004651"/>
    </source>
</evidence>
<gene>
    <name evidence="9" type="ORF">AWU67_12190</name>
</gene>
<feature type="transmembrane region" description="Helical" evidence="8">
    <location>
        <begin position="95"/>
        <end position="117"/>
    </location>
</feature>
<feature type="transmembrane region" description="Helical" evidence="8">
    <location>
        <begin position="223"/>
        <end position="243"/>
    </location>
</feature>
<dbReference type="KEGG" id="mvd:AWU67_12190"/>
<dbReference type="Pfam" id="PF02653">
    <property type="entry name" value="BPD_transp_2"/>
    <property type="match status" value="1"/>
</dbReference>
<organism evidence="9 10">
    <name type="scientific">Microterricola viridarii</name>
    <dbReference type="NCBI Taxonomy" id="412690"/>
    <lineage>
        <taxon>Bacteria</taxon>
        <taxon>Bacillati</taxon>
        <taxon>Actinomycetota</taxon>
        <taxon>Actinomycetes</taxon>
        <taxon>Micrococcales</taxon>
        <taxon>Microbacteriaceae</taxon>
        <taxon>Microterricola</taxon>
    </lineage>
</organism>
<evidence type="ECO:0000256" key="3">
    <source>
        <dbReference type="ARBA" id="ARBA00022475"/>
    </source>
</evidence>
<keyword evidence="2" id="KW-0813">Transport</keyword>
<evidence type="ECO:0000256" key="5">
    <source>
        <dbReference type="ARBA" id="ARBA00022692"/>
    </source>
</evidence>
<evidence type="ECO:0000313" key="10">
    <source>
        <dbReference type="Proteomes" id="UP000058305"/>
    </source>
</evidence>
<dbReference type="PANTHER" id="PTHR32196:SF21">
    <property type="entry name" value="ABC TRANSPORTER PERMEASE PROTEIN YPHD-RELATED"/>
    <property type="match status" value="1"/>
</dbReference>
<dbReference type="Proteomes" id="UP000058305">
    <property type="component" value="Chromosome"/>
</dbReference>
<dbReference type="CDD" id="cd06579">
    <property type="entry name" value="TM_PBP1_transp_AraH_like"/>
    <property type="match status" value="1"/>
</dbReference>
<proteinExistence type="predicted"/>
<evidence type="ECO:0000256" key="4">
    <source>
        <dbReference type="ARBA" id="ARBA00022519"/>
    </source>
</evidence>
<keyword evidence="5 8" id="KW-0812">Transmembrane</keyword>
<keyword evidence="10" id="KW-1185">Reference proteome</keyword>